<feature type="region of interest" description="Disordered" evidence="1">
    <location>
        <begin position="66"/>
        <end position="104"/>
    </location>
</feature>
<feature type="compositionally biased region" description="Basic residues" evidence="1">
    <location>
        <begin position="140"/>
        <end position="149"/>
    </location>
</feature>
<dbReference type="EMBL" id="LN483142">
    <property type="protein sequence ID" value="CED82932.1"/>
    <property type="molecule type" value="Genomic_DNA"/>
</dbReference>
<name>A0A0F7SLI1_PHARH</name>
<accession>A0A0F7SLI1</accession>
<evidence type="ECO:0000313" key="2">
    <source>
        <dbReference type="EMBL" id="CED82932.1"/>
    </source>
</evidence>
<sequence length="751" mass="80964">MDEATLSKLNIPALKAKCKELSLSGYSKLNKPLLVAKLVEYFLTTGGSKPASAPLVESAIPSPLAQPQEAASIQHIPVSRKSTHRSPSPHTVPRQKKARKEASLAVPPRIEADLSLQAKGFMTTDSDASAAPTFDPTPKPIKKKIKKPKEPKSQIVKVLSLNTTAPPSLTPVSFSPEHTLTIDSRPDSNETHIPFASVPTARLISPLKPKAEVMIKAVCATPNSPPPLPSVPVPAPMPQIVSRKFKKFKAPLVPNHASQSKPASPITSTSAPAPAPISVSAPITALVVLDSLLCSPPPTAPTSLTFPVAHLDTYLSTVKPISLPPSYRLRRRIHVLALAFSELGTAERTNVAQTGKLGRYAIYLSAFHHVRRDFPGSLTTALLSHRQVDSSSSNLWPYYRARRAELRARYKLVQSSWLGHAWRTHQLYSSSNRAGDAELLINQSYSEGAFDAIDRQIYGDPEGLRLAIRFVLSRLHTALSGVMEGSRSIRNGGLGKVIKIEKEVVGFWKVTVRTRGHGKVDGTTTWMILEATGEPLGTLPSALTTAPAPLENTSTSPLRPDWTAFIRKLHLSARLEVPSDTSAQASLPSIPPMGTSEILKELLKTPNDESYPGGIDAGFRKRMEGTEELMVAERTSGTYRTAVDMCDEFNTGQLNPSTKKPIGQANLFLPLSHHVTSAHLTNRSLLSARPTQPLHPSLALIQKEESPESPDIVLKETGQIVGSGEGGGAEGEGVGMVWMGLLGCCGRGFPI</sequence>
<proteinExistence type="predicted"/>
<feature type="region of interest" description="Disordered" evidence="1">
    <location>
        <begin position="125"/>
        <end position="150"/>
    </location>
</feature>
<reference evidence="2" key="1">
    <citation type="submission" date="2014-08" db="EMBL/GenBank/DDBJ databases">
        <authorList>
            <person name="Sharma Rahul"/>
            <person name="Thines Marco"/>
        </authorList>
    </citation>
    <scope>NUCLEOTIDE SEQUENCE</scope>
</reference>
<evidence type="ECO:0008006" key="3">
    <source>
        <dbReference type="Google" id="ProtNLM"/>
    </source>
</evidence>
<organism evidence="2">
    <name type="scientific">Phaffia rhodozyma</name>
    <name type="common">Yeast</name>
    <name type="synonym">Xanthophyllomyces dendrorhous</name>
    <dbReference type="NCBI Taxonomy" id="264483"/>
    <lineage>
        <taxon>Eukaryota</taxon>
        <taxon>Fungi</taxon>
        <taxon>Dikarya</taxon>
        <taxon>Basidiomycota</taxon>
        <taxon>Agaricomycotina</taxon>
        <taxon>Tremellomycetes</taxon>
        <taxon>Cystofilobasidiales</taxon>
        <taxon>Mrakiaceae</taxon>
        <taxon>Phaffia</taxon>
    </lineage>
</organism>
<protein>
    <recommendedName>
        <fullName evidence="3">Rho termination factor N-terminal domain-containing protein</fullName>
    </recommendedName>
</protein>
<dbReference type="AlphaFoldDB" id="A0A0F7SLI1"/>
<evidence type="ECO:0000256" key="1">
    <source>
        <dbReference type="SAM" id="MobiDB-lite"/>
    </source>
</evidence>